<protein>
    <submittedName>
        <fullName evidence="2">Uncharacterized protein</fullName>
    </submittedName>
</protein>
<dbReference type="AlphaFoldDB" id="A0A803M540"/>
<dbReference type="Proteomes" id="UP000596660">
    <property type="component" value="Unplaced"/>
</dbReference>
<reference evidence="2" key="1">
    <citation type="journal article" date="2017" name="Nature">
        <title>The genome of Chenopodium quinoa.</title>
        <authorList>
            <person name="Jarvis D.E."/>
            <person name="Ho Y.S."/>
            <person name="Lightfoot D.J."/>
            <person name="Schmoeckel S.M."/>
            <person name="Li B."/>
            <person name="Borm T.J.A."/>
            <person name="Ohyanagi H."/>
            <person name="Mineta K."/>
            <person name="Michell C.T."/>
            <person name="Saber N."/>
            <person name="Kharbatia N.M."/>
            <person name="Rupper R.R."/>
            <person name="Sharp A.R."/>
            <person name="Dally N."/>
            <person name="Boughton B.A."/>
            <person name="Woo Y.H."/>
            <person name="Gao G."/>
            <person name="Schijlen E.G.W.M."/>
            <person name="Guo X."/>
            <person name="Momin A.A."/>
            <person name="Negrao S."/>
            <person name="Al-Babili S."/>
            <person name="Gehring C."/>
            <person name="Roessner U."/>
            <person name="Jung C."/>
            <person name="Murphy K."/>
            <person name="Arold S.T."/>
            <person name="Gojobori T."/>
            <person name="van der Linden C.G."/>
            <person name="van Loo E.N."/>
            <person name="Jellen E.N."/>
            <person name="Maughan P.J."/>
            <person name="Tester M."/>
        </authorList>
    </citation>
    <scope>NUCLEOTIDE SEQUENCE [LARGE SCALE GENOMIC DNA]</scope>
    <source>
        <strain evidence="2">cv. PI 614886</strain>
    </source>
</reference>
<evidence type="ECO:0000256" key="1">
    <source>
        <dbReference type="SAM" id="MobiDB-lite"/>
    </source>
</evidence>
<feature type="region of interest" description="Disordered" evidence="1">
    <location>
        <begin position="67"/>
        <end position="100"/>
    </location>
</feature>
<evidence type="ECO:0000313" key="2">
    <source>
        <dbReference type="EnsemblPlants" id="AUR62023563-RA:cds"/>
    </source>
</evidence>
<name>A0A803M540_CHEQI</name>
<evidence type="ECO:0000313" key="3">
    <source>
        <dbReference type="Proteomes" id="UP000596660"/>
    </source>
</evidence>
<accession>A0A803M540</accession>
<dbReference type="EnsemblPlants" id="AUR62023563-RA">
    <property type="protein sequence ID" value="AUR62023563-RA:cds"/>
    <property type="gene ID" value="AUR62023563"/>
</dbReference>
<reference evidence="2" key="2">
    <citation type="submission" date="2021-03" db="UniProtKB">
        <authorList>
            <consortium name="EnsemblPlants"/>
        </authorList>
    </citation>
    <scope>IDENTIFICATION</scope>
</reference>
<sequence length="173" mass="20201">MDGRSLLVIMELKSMTLWCFIMLEIRRLKSLYSIGKMVAKGRALTLRKPIVIDEESHDSEYDSAYNAETSEDDEDDQNNSEYQPVWRRRTRARSDYSTTGKTPQLGACFISNRRDPTDKEKERAVEKATEFMEAIQRQNKIQNAPMFQITLKPTHVKHKFLLVCFPFNTPEFV</sequence>
<dbReference type="Gramene" id="AUR62023563-RA">
    <property type="protein sequence ID" value="AUR62023563-RA:cds"/>
    <property type="gene ID" value="AUR62023563"/>
</dbReference>
<proteinExistence type="predicted"/>
<organism evidence="2 3">
    <name type="scientific">Chenopodium quinoa</name>
    <name type="common">Quinoa</name>
    <dbReference type="NCBI Taxonomy" id="63459"/>
    <lineage>
        <taxon>Eukaryota</taxon>
        <taxon>Viridiplantae</taxon>
        <taxon>Streptophyta</taxon>
        <taxon>Embryophyta</taxon>
        <taxon>Tracheophyta</taxon>
        <taxon>Spermatophyta</taxon>
        <taxon>Magnoliopsida</taxon>
        <taxon>eudicotyledons</taxon>
        <taxon>Gunneridae</taxon>
        <taxon>Pentapetalae</taxon>
        <taxon>Caryophyllales</taxon>
        <taxon>Chenopodiaceae</taxon>
        <taxon>Chenopodioideae</taxon>
        <taxon>Atripliceae</taxon>
        <taxon>Chenopodium</taxon>
    </lineage>
</organism>
<keyword evidence="3" id="KW-1185">Reference proteome</keyword>
<feature type="compositionally biased region" description="Acidic residues" evidence="1">
    <location>
        <begin position="69"/>
        <end position="78"/>
    </location>
</feature>